<dbReference type="InterPro" id="IPR014942">
    <property type="entry name" value="AbiEii"/>
</dbReference>
<evidence type="ECO:0000313" key="1">
    <source>
        <dbReference type="EMBL" id="PIR86637.1"/>
    </source>
</evidence>
<proteinExistence type="predicted"/>
<dbReference type="Proteomes" id="UP000229526">
    <property type="component" value="Unassembled WGS sequence"/>
</dbReference>
<gene>
    <name evidence="1" type="ORF">COU11_03950</name>
</gene>
<dbReference type="Pfam" id="PF08843">
    <property type="entry name" value="AbiEii"/>
    <property type="match status" value="1"/>
</dbReference>
<dbReference type="EMBL" id="PFBD01000028">
    <property type="protein sequence ID" value="PIR86637.1"/>
    <property type="molecule type" value="Genomic_DNA"/>
</dbReference>
<protein>
    <recommendedName>
        <fullName evidence="3">Nucleotidyl transferase AbiEii/AbiGii toxin family protein</fullName>
    </recommendedName>
</protein>
<sequence length="204" mass="23706">MHSEILTPEQKELLPILKAFSPSFGLVGGTAIALQIGHRRSIDFDLFSDQGFRNGAIIKEIEEIQKIDQIIVNRKEELTFLTNGVKFTFFQFPFKLEYEQNFDSYIKIPSLIVLGAMKAYALGQRAKWKDYVDLYFIIKQYHSIQEISEKATEIFDTKFNEKLLRSQLSYFEDVNYTEQVEFMPGFEVDDETVKKGLIEFSLAN</sequence>
<evidence type="ECO:0008006" key="3">
    <source>
        <dbReference type="Google" id="ProtNLM"/>
    </source>
</evidence>
<name>A0A2H0UJR0_9BACT</name>
<evidence type="ECO:0000313" key="2">
    <source>
        <dbReference type="Proteomes" id="UP000229526"/>
    </source>
</evidence>
<dbReference type="AlphaFoldDB" id="A0A2H0UJR0"/>
<reference evidence="2" key="1">
    <citation type="submission" date="2017-09" db="EMBL/GenBank/DDBJ databases">
        <title>Depth-based differentiation of microbial function through sediment-hosted aquifers and enrichment of novel symbionts in the deep terrestrial subsurface.</title>
        <authorList>
            <person name="Probst A.J."/>
            <person name="Ladd B."/>
            <person name="Jarett J.K."/>
            <person name="Geller-Mcgrath D.E."/>
            <person name="Sieber C.M.K."/>
            <person name="Emerson J.B."/>
            <person name="Anantharaman K."/>
            <person name="Thomas B.C."/>
            <person name="Malmstrom R."/>
            <person name="Stieglmeier M."/>
            <person name="Klingl A."/>
            <person name="Woyke T."/>
            <person name="Ryan C.M."/>
            <person name="Banfield J.F."/>
        </authorList>
    </citation>
    <scope>NUCLEOTIDE SEQUENCE [LARGE SCALE GENOMIC DNA]</scope>
</reference>
<organism evidence="1 2">
    <name type="scientific">Candidatus Harrisonbacteria bacterium CG10_big_fil_rev_8_21_14_0_10_49_15</name>
    <dbReference type="NCBI Taxonomy" id="1974587"/>
    <lineage>
        <taxon>Bacteria</taxon>
        <taxon>Candidatus Harrisoniibacteriota</taxon>
    </lineage>
</organism>
<accession>A0A2H0UJR0</accession>
<comment type="caution">
    <text evidence="1">The sequence shown here is derived from an EMBL/GenBank/DDBJ whole genome shotgun (WGS) entry which is preliminary data.</text>
</comment>